<dbReference type="EMBL" id="JANPWB010000010">
    <property type="protein sequence ID" value="KAJ1146009.1"/>
    <property type="molecule type" value="Genomic_DNA"/>
</dbReference>
<accession>A0AAV7QZR2</accession>
<evidence type="ECO:0000256" key="1">
    <source>
        <dbReference type="SAM" id="MobiDB-lite"/>
    </source>
</evidence>
<dbReference type="AlphaFoldDB" id="A0AAV7QZR2"/>
<dbReference type="Proteomes" id="UP001066276">
    <property type="component" value="Chromosome 6"/>
</dbReference>
<feature type="compositionally biased region" description="Basic and acidic residues" evidence="1">
    <location>
        <begin position="1"/>
        <end position="12"/>
    </location>
</feature>
<comment type="caution">
    <text evidence="2">The sequence shown here is derived from an EMBL/GenBank/DDBJ whole genome shotgun (WGS) entry which is preliminary data.</text>
</comment>
<evidence type="ECO:0000313" key="2">
    <source>
        <dbReference type="EMBL" id="KAJ1146009.1"/>
    </source>
</evidence>
<keyword evidence="3" id="KW-1185">Reference proteome</keyword>
<gene>
    <name evidence="2" type="ORF">NDU88_012291</name>
</gene>
<feature type="region of interest" description="Disordered" evidence="1">
    <location>
        <begin position="1"/>
        <end position="104"/>
    </location>
</feature>
<reference evidence="2" key="1">
    <citation type="journal article" date="2022" name="bioRxiv">
        <title>Sequencing and chromosome-scale assembly of the giantPleurodeles waltlgenome.</title>
        <authorList>
            <person name="Brown T."/>
            <person name="Elewa A."/>
            <person name="Iarovenko S."/>
            <person name="Subramanian E."/>
            <person name="Araus A.J."/>
            <person name="Petzold A."/>
            <person name="Susuki M."/>
            <person name="Suzuki K.-i.T."/>
            <person name="Hayashi T."/>
            <person name="Toyoda A."/>
            <person name="Oliveira C."/>
            <person name="Osipova E."/>
            <person name="Leigh N.D."/>
            <person name="Simon A."/>
            <person name="Yun M.H."/>
        </authorList>
    </citation>
    <scope>NUCLEOTIDE SEQUENCE</scope>
    <source>
        <strain evidence="2">20211129_DDA</strain>
        <tissue evidence="2">Liver</tissue>
    </source>
</reference>
<proteinExistence type="predicted"/>
<name>A0AAV7QZR2_PLEWA</name>
<evidence type="ECO:0000313" key="3">
    <source>
        <dbReference type="Proteomes" id="UP001066276"/>
    </source>
</evidence>
<organism evidence="2 3">
    <name type="scientific">Pleurodeles waltl</name>
    <name type="common">Iberian ribbed newt</name>
    <dbReference type="NCBI Taxonomy" id="8319"/>
    <lineage>
        <taxon>Eukaryota</taxon>
        <taxon>Metazoa</taxon>
        <taxon>Chordata</taxon>
        <taxon>Craniata</taxon>
        <taxon>Vertebrata</taxon>
        <taxon>Euteleostomi</taxon>
        <taxon>Amphibia</taxon>
        <taxon>Batrachia</taxon>
        <taxon>Caudata</taxon>
        <taxon>Salamandroidea</taxon>
        <taxon>Salamandridae</taxon>
        <taxon>Pleurodelinae</taxon>
        <taxon>Pleurodeles</taxon>
    </lineage>
</organism>
<sequence>MKEMASKGEQRWCPRWRRGPQPDSLRRSASTRHRNDVAPCNDSPPGSPVRCQSETQQAAREGVTLGPAADRGRPRPTGDLVSWGGESGAPGRQASPDSTRPPARMAPEIINMRGCSPGLQYRPWFRDAGMQGATGPHRPLGVVSPIASLLVHSSNSDGEVLRPSNIPPRLQSYRPAELLFQASIVVRG</sequence>
<protein>
    <submittedName>
        <fullName evidence="2">Uncharacterized protein</fullName>
    </submittedName>
</protein>